<protein>
    <recommendedName>
        <fullName evidence="1">serine--tRNA ligase</fullName>
        <ecNumber evidence="1">6.1.1.11</ecNumber>
    </recommendedName>
    <alternativeName>
        <fullName evidence="7">Seryl-tRNA synthetase</fullName>
    </alternativeName>
</protein>
<dbReference type="GO" id="GO:0004828">
    <property type="term" value="F:serine-tRNA ligase activity"/>
    <property type="evidence" value="ECO:0007669"/>
    <property type="project" value="UniProtKB-EC"/>
</dbReference>
<keyword evidence="6" id="KW-0030">Aminoacyl-tRNA synthetase</keyword>
<feature type="binding site" evidence="8">
    <location>
        <position position="237"/>
    </location>
    <ligand>
        <name>L-serine</name>
        <dbReference type="ChEBI" id="CHEBI:33384"/>
    </ligand>
</feature>
<dbReference type="Pfam" id="PF00587">
    <property type="entry name" value="tRNA-synt_2b"/>
    <property type="match status" value="1"/>
</dbReference>
<evidence type="ECO:0000256" key="2">
    <source>
        <dbReference type="ARBA" id="ARBA00022598"/>
    </source>
</evidence>
<evidence type="ECO:0000256" key="9">
    <source>
        <dbReference type="PIRSR" id="PIRSR001529-2"/>
    </source>
</evidence>
<dbReference type="eggNOG" id="KOG2509">
    <property type="taxonomic scope" value="Eukaryota"/>
</dbReference>
<keyword evidence="10" id="KW-0175">Coiled coil</keyword>
<dbReference type="InterPro" id="IPR015866">
    <property type="entry name" value="Ser-tRNA-synth_1_N"/>
</dbReference>
<name>A0A0E0CWP6_9ORYZ</name>
<keyword evidence="13" id="KW-1185">Reference proteome</keyword>
<evidence type="ECO:0000256" key="6">
    <source>
        <dbReference type="ARBA" id="ARBA00023146"/>
    </source>
</evidence>
<sequence length="407" mass="46125">MLDINLFRTEKGGDPELIRKSQRNRSASVELVDEVIALDDQWRQRQFELDKIRQELNKTSKEIGKLKAKKEDASALIQSTEEIKKRLAAKETEVQEAKGTLDAKLVTIGNIVHESVPVSDDEANNLIVRTWGEKRVEGNLKNHVDLCKMLDIVALEKGVDVAGGRGYYLKDEGDGEEKYLIATSEQPLCAYHLGDRIYPAELPIRYAGYSTCFRKEAGSHGRDTAGIFRVHQFEKIEQFCVTSPNDNESWEMHEEMIKNSEDFYKEIGLPYQLVSIVSGALNDAAAKKYDLEAWFPASKTYRELVSCSNCTDFQARRLGIGYGQKKNDEQSKQFVHMLNSTLTATERTLCCILENFQKENGVEVPKALQPYMGGIDFLPFKLDSKQVAQLQIKEDSQRSLPLTIPFL</sequence>
<proteinExistence type="predicted"/>
<dbReference type="PANTHER" id="PTHR11778">
    <property type="entry name" value="SERYL-TRNA SYNTHETASE"/>
    <property type="match status" value="1"/>
</dbReference>
<evidence type="ECO:0000256" key="5">
    <source>
        <dbReference type="ARBA" id="ARBA00022917"/>
    </source>
</evidence>
<feature type="binding site" evidence="9">
    <location>
        <begin position="303"/>
        <end position="306"/>
    </location>
    <ligand>
        <name>ATP</name>
        <dbReference type="ChEBI" id="CHEBI:30616"/>
    </ligand>
</feature>
<keyword evidence="5" id="KW-0648">Protein biosynthesis</keyword>
<dbReference type="EnsemblPlants" id="OMERI03G06970.1">
    <property type="protein sequence ID" value="OMERI03G06970.1"/>
    <property type="gene ID" value="OMERI03G06970"/>
</dbReference>
<dbReference type="InterPro" id="IPR033729">
    <property type="entry name" value="SerRS_core"/>
</dbReference>
<evidence type="ECO:0000256" key="4">
    <source>
        <dbReference type="ARBA" id="ARBA00022840"/>
    </source>
</evidence>
<dbReference type="AlphaFoldDB" id="A0A0E0CWP6"/>
<dbReference type="SUPFAM" id="SSF46589">
    <property type="entry name" value="tRNA-binding arm"/>
    <property type="match status" value="1"/>
</dbReference>
<dbReference type="InterPro" id="IPR002314">
    <property type="entry name" value="aa-tRNA-synt_IIb"/>
</dbReference>
<feature type="domain" description="Aminoacyl-transfer RNA synthetases class-II family profile" evidence="11">
    <location>
        <begin position="167"/>
        <end position="365"/>
    </location>
</feature>
<accession>A0A0E0CWP6</accession>
<dbReference type="SUPFAM" id="SSF55681">
    <property type="entry name" value="Class II aaRS and biotin synthetases"/>
    <property type="match status" value="1"/>
</dbReference>
<reference evidence="12" key="2">
    <citation type="submission" date="2018-05" db="EMBL/GenBank/DDBJ databases">
        <title>OmerRS3 (Oryza meridionalis Reference Sequence Version 3).</title>
        <authorList>
            <person name="Zhang J."/>
            <person name="Kudrna D."/>
            <person name="Lee S."/>
            <person name="Talag J."/>
            <person name="Welchert J."/>
            <person name="Wing R.A."/>
        </authorList>
    </citation>
    <scope>NUCLEOTIDE SEQUENCE [LARGE SCALE GENOMIC DNA]</scope>
    <source>
        <strain evidence="12">cv. OR44</strain>
    </source>
</reference>
<dbReference type="PIRSF" id="PIRSF001529">
    <property type="entry name" value="Ser-tRNA-synth_IIa"/>
    <property type="match status" value="1"/>
</dbReference>
<dbReference type="InterPro" id="IPR045864">
    <property type="entry name" value="aa-tRNA-synth_II/BPL/LPL"/>
</dbReference>
<dbReference type="STRING" id="40149.A0A0E0CWP6"/>
<dbReference type="Gene3D" id="1.10.287.40">
    <property type="entry name" value="Serine-tRNA synthetase, tRNA binding domain"/>
    <property type="match status" value="1"/>
</dbReference>
<dbReference type="Proteomes" id="UP000008021">
    <property type="component" value="Chromosome 3"/>
</dbReference>
<dbReference type="Gene3D" id="3.30.930.10">
    <property type="entry name" value="Bira Bifunctional Protein, Domain 2"/>
    <property type="match status" value="2"/>
</dbReference>
<keyword evidence="2" id="KW-0436">Ligase</keyword>
<feature type="binding site" evidence="8">
    <location>
        <position position="214"/>
    </location>
    <ligand>
        <name>L-serine</name>
        <dbReference type="ChEBI" id="CHEBI:33384"/>
    </ligand>
</feature>
<feature type="site" description="Important for serine binding" evidence="8">
    <location>
        <position position="341"/>
    </location>
</feature>
<keyword evidence="3" id="KW-0547">Nucleotide-binding</keyword>
<evidence type="ECO:0000259" key="11">
    <source>
        <dbReference type="PROSITE" id="PS50862"/>
    </source>
</evidence>
<dbReference type="Gramene" id="OMERI03G06970.1">
    <property type="protein sequence ID" value="OMERI03G06970.1"/>
    <property type="gene ID" value="OMERI03G06970"/>
</dbReference>
<dbReference type="CDD" id="cd00770">
    <property type="entry name" value="SerRS_core"/>
    <property type="match status" value="1"/>
</dbReference>
<dbReference type="InterPro" id="IPR006195">
    <property type="entry name" value="aa-tRNA-synth_II"/>
</dbReference>
<dbReference type="EC" id="6.1.1.11" evidence="1"/>
<dbReference type="PRINTS" id="PR00981">
    <property type="entry name" value="TRNASYNTHSER"/>
</dbReference>
<dbReference type="Pfam" id="PF02403">
    <property type="entry name" value="Seryl_tRNA_N"/>
    <property type="match status" value="1"/>
</dbReference>
<evidence type="ECO:0000256" key="3">
    <source>
        <dbReference type="ARBA" id="ARBA00022741"/>
    </source>
</evidence>
<organism evidence="12">
    <name type="scientific">Oryza meridionalis</name>
    <dbReference type="NCBI Taxonomy" id="40149"/>
    <lineage>
        <taxon>Eukaryota</taxon>
        <taxon>Viridiplantae</taxon>
        <taxon>Streptophyta</taxon>
        <taxon>Embryophyta</taxon>
        <taxon>Tracheophyta</taxon>
        <taxon>Spermatophyta</taxon>
        <taxon>Magnoliopsida</taxon>
        <taxon>Liliopsida</taxon>
        <taxon>Poales</taxon>
        <taxon>Poaceae</taxon>
        <taxon>BOP clade</taxon>
        <taxon>Oryzoideae</taxon>
        <taxon>Oryzeae</taxon>
        <taxon>Oryzinae</taxon>
        <taxon>Oryza</taxon>
    </lineage>
</organism>
<feature type="binding site" evidence="9">
    <location>
        <begin position="230"/>
        <end position="233"/>
    </location>
    <ligand>
        <name>ATP</name>
        <dbReference type="ChEBI" id="CHEBI:30616"/>
    </ligand>
</feature>
<dbReference type="InterPro" id="IPR042103">
    <property type="entry name" value="SerRS_1_N_sf"/>
</dbReference>
<feature type="binding site" evidence="8">
    <location>
        <position position="183"/>
    </location>
    <ligand>
        <name>L-serine</name>
        <dbReference type="ChEBI" id="CHEBI:33384"/>
    </ligand>
</feature>
<evidence type="ECO:0000256" key="7">
    <source>
        <dbReference type="ARBA" id="ARBA00031113"/>
    </source>
</evidence>
<feature type="coiled-coil region" evidence="10">
    <location>
        <begin position="49"/>
        <end position="100"/>
    </location>
</feature>
<keyword evidence="4 9" id="KW-0067">ATP-binding</keyword>
<dbReference type="InterPro" id="IPR002317">
    <property type="entry name" value="Ser-tRNA-ligase_type_1"/>
</dbReference>
<evidence type="ECO:0000256" key="10">
    <source>
        <dbReference type="SAM" id="Coils"/>
    </source>
</evidence>
<feature type="binding site" evidence="9">
    <location>
        <begin position="214"/>
        <end position="216"/>
    </location>
    <ligand>
        <name>ATP</name>
        <dbReference type="ChEBI" id="CHEBI:30616"/>
    </ligand>
</feature>
<feature type="binding site" evidence="8">
    <location>
        <position position="339"/>
    </location>
    <ligand>
        <name>L-serine</name>
        <dbReference type="ChEBI" id="CHEBI:33384"/>
    </ligand>
</feature>
<evidence type="ECO:0000256" key="8">
    <source>
        <dbReference type="PIRSR" id="PIRSR001529-1"/>
    </source>
</evidence>
<evidence type="ECO:0000313" key="12">
    <source>
        <dbReference type="EnsemblPlants" id="OMERI03G06970.1"/>
    </source>
</evidence>
<evidence type="ECO:0000256" key="1">
    <source>
        <dbReference type="ARBA" id="ARBA00012840"/>
    </source>
</evidence>
<dbReference type="HOGENOM" id="CLU_023797_0_1_1"/>
<dbReference type="FunFam" id="1.10.287.40:FF:000003">
    <property type="entry name" value="Serine--tRNA ligase cytoplasmic"/>
    <property type="match status" value="1"/>
</dbReference>
<dbReference type="InterPro" id="IPR010978">
    <property type="entry name" value="tRNA-bd_arm"/>
</dbReference>
<evidence type="ECO:0000313" key="13">
    <source>
        <dbReference type="Proteomes" id="UP000008021"/>
    </source>
</evidence>
<dbReference type="PROSITE" id="PS50862">
    <property type="entry name" value="AA_TRNA_LIGASE_II"/>
    <property type="match status" value="1"/>
</dbReference>
<reference evidence="12" key="1">
    <citation type="submission" date="2015-04" db="UniProtKB">
        <authorList>
            <consortium name="EnsemblPlants"/>
        </authorList>
    </citation>
    <scope>IDENTIFICATION</scope>
</reference>
<dbReference type="GO" id="GO:0005524">
    <property type="term" value="F:ATP binding"/>
    <property type="evidence" value="ECO:0007669"/>
    <property type="project" value="UniProtKB-KW"/>
</dbReference>
<dbReference type="GO" id="GO:0006434">
    <property type="term" value="P:seryl-tRNA aminoacylation"/>
    <property type="evidence" value="ECO:0007669"/>
    <property type="project" value="InterPro"/>
</dbReference>